<proteinExistence type="predicted"/>
<protein>
    <submittedName>
        <fullName evidence="1">Uncharacterized protein</fullName>
    </submittedName>
</protein>
<gene>
    <name evidence="1" type="ORF">SAMN05421810_10252</name>
</gene>
<evidence type="ECO:0000313" key="1">
    <source>
        <dbReference type="EMBL" id="SFP25965.1"/>
    </source>
</evidence>
<dbReference type="AlphaFoldDB" id="A0A1I5NVZ6"/>
<keyword evidence="2" id="KW-1185">Reference proteome</keyword>
<reference evidence="2" key="1">
    <citation type="submission" date="2016-10" db="EMBL/GenBank/DDBJ databases">
        <authorList>
            <person name="Varghese N."/>
            <person name="Submissions S."/>
        </authorList>
    </citation>
    <scope>NUCLEOTIDE SEQUENCE [LARGE SCALE GENOMIC DNA]</scope>
    <source>
        <strain evidence="2">CGMCC 4.5579</strain>
    </source>
</reference>
<accession>A0A1I5NVZ6</accession>
<dbReference type="Proteomes" id="UP000198727">
    <property type="component" value="Unassembled WGS sequence"/>
</dbReference>
<dbReference type="STRING" id="587909.SAMN05421810_10252"/>
<dbReference type="EMBL" id="FOWW01000002">
    <property type="protein sequence ID" value="SFP25965.1"/>
    <property type="molecule type" value="Genomic_DNA"/>
</dbReference>
<dbReference type="RefSeq" id="WP_279587010.1">
    <property type="nucleotide sequence ID" value="NZ_FOWW01000002.1"/>
</dbReference>
<sequence>MVVGENVVPVHGYGHLTTTADSTDDPSDGRALLDQLIAYRDAF</sequence>
<evidence type="ECO:0000313" key="2">
    <source>
        <dbReference type="Proteomes" id="UP000198727"/>
    </source>
</evidence>
<name>A0A1I5NVZ6_9PSEU</name>
<organism evidence="1 2">
    <name type="scientific">Amycolatopsis arida</name>
    <dbReference type="NCBI Taxonomy" id="587909"/>
    <lineage>
        <taxon>Bacteria</taxon>
        <taxon>Bacillati</taxon>
        <taxon>Actinomycetota</taxon>
        <taxon>Actinomycetes</taxon>
        <taxon>Pseudonocardiales</taxon>
        <taxon>Pseudonocardiaceae</taxon>
        <taxon>Amycolatopsis</taxon>
    </lineage>
</organism>